<dbReference type="EMBL" id="JADOUF010000001">
    <property type="protein sequence ID" value="MBG6135878.1"/>
    <property type="molecule type" value="Genomic_DNA"/>
</dbReference>
<reference evidence="2" key="1">
    <citation type="submission" date="2020-11" db="EMBL/GenBank/DDBJ databases">
        <title>Sequencing the genomes of 1000 actinobacteria strains.</title>
        <authorList>
            <person name="Klenk H.-P."/>
        </authorList>
    </citation>
    <scope>NUCLEOTIDE SEQUENCE</scope>
    <source>
        <strain evidence="2">DSM 45356</strain>
    </source>
</reference>
<evidence type="ECO:0000313" key="3">
    <source>
        <dbReference type="Proteomes" id="UP000622552"/>
    </source>
</evidence>
<name>A0A8J7GGS8_9ACTN</name>
<dbReference type="AlphaFoldDB" id="A0A8J7GGS8"/>
<accession>A0A8J7GGS8</accession>
<dbReference type="Proteomes" id="UP000622552">
    <property type="component" value="Unassembled WGS sequence"/>
</dbReference>
<comment type="caution">
    <text evidence="2">The sequence shown here is derived from an EMBL/GenBank/DDBJ whole genome shotgun (WGS) entry which is preliminary data.</text>
</comment>
<feature type="compositionally biased region" description="Low complexity" evidence="1">
    <location>
        <begin position="115"/>
        <end position="129"/>
    </location>
</feature>
<organism evidence="2 3">
    <name type="scientific">Longispora fulva</name>
    <dbReference type="NCBI Taxonomy" id="619741"/>
    <lineage>
        <taxon>Bacteria</taxon>
        <taxon>Bacillati</taxon>
        <taxon>Actinomycetota</taxon>
        <taxon>Actinomycetes</taxon>
        <taxon>Micromonosporales</taxon>
        <taxon>Micromonosporaceae</taxon>
        <taxon>Longispora</taxon>
    </lineage>
</organism>
<dbReference type="RefSeq" id="WP_197002934.1">
    <property type="nucleotide sequence ID" value="NZ_BONS01000002.1"/>
</dbReference>
<gene>
    <name evidence="2" type="ORF">IW245_002072</name>
</gene>
<protein>
    <submittedName>
        <fullName evidence="2">Uncharacterized protein</fullName>
    </submittedName>
</protein>
<proteinExistence type="predicted"/>
<keyword evidence="3" id="KW-1185">Reference proteome</keyword>
<evidence type="ECO:0000256" key="1">
    <source>
        <dbReference type="SAM" id="MobiDB-lite"/>
    </source>
</evidence>
<sequence>MPATEINGNPTAMAAFSTQLKAPELPSSLARLGTPPNLGGLFEGIAMSLLDKASTALVAAYLTKVTEEMVTYSAKVKAASASYTAADVTSSLELVAATAKLAQQGVSLVKQLTAGTGTSSTGHAHTPTPGAHAPTDPQHSA</sequence>
<evidence type="ECO:0000313" key="2">
    <source>
        <dbReference type="EMBL" id="MBG6135878.1"/>
    </source>
</evidence>
<feature type="region of interest" description="Disordered" evidence="1">
    <location>
        <begin position="115"/>
        <end position="141"/>
    </location>
</feature>